<dbReference type="EMBL" id="SRMA01025236">
    <property type="protein sequence ID" value="TRY97231.1"/>
    <property type="molecule type" value="Genomic_DNA"/>
</dbReference>
<dbReference type="AlphaFoldDB" id="A0A553R4W9"/>
<organism evidence="2 3">
    <name type="scientific">Danionella cerebrum</name>
    <dbReference type="NCBI Taxonomy" id="2873325"/>
    <lineage>
        <taxon>Eukaryota</taxon>
        <taxon>Metazoa</taxon>
        <taxon>Chordata</taxon>
        <taxon>Craniata</taxon>
        <taxon>Vertebrata</taxon>
        <taxon>Euteleostomi</taxon>
        <taxon>Actinopterygii</taxon>
        <taxon>Neopterygii</taxon>
        <taxon>Teleostei</taxon>
        <taxon>Ostariophysi</taxon>
        <taxon>Cypriniformes</taxon>
        <taxon>Danionidae</taxon>
        <taxon>Danioninae</taxon>
        <taxon>Danionella</taxon>
    </lineage>
</organism>
<evidence type="ECO:0000313" key="2">
    <source>
        <dbReference type="EMBL" id="TRY97231.1"/>
    </source>
</evidence>
<comment type="caution">
    <text evidence="2">The sequence shown here is derived from an EMBL/GenBank/DDBJ whole genome shotgun (WGS) entry which is preliminary data.</text>
</comment>
<sequence>MAFSLKPKATAHTGLPSAQRAGDIMSHVVVDGSHGLEQQLAVLDLNSADGQGVGTGRRYIPPHLRNKDASKNAGNAYSSGRQSGFSVAPVLSSSPAHTDSSVATDGNEDTASVNSWADRCGKFEHQTLAWHGLPCFCQF</sequence>
<name>A0A553R4W9_9TELE</name>
<accession>A0A553R4W9</accession>
<gene>
    <name evidence="2" type="ORF">DNTS_013717</name>
</gene>
<evidence type="ECO:0000313" key="3">
    <source>
        <dbReference type="Proteomes" id="UP000316079"/>
    </source>
</evidence>
<feature type="region of interest" description="Disordered" evidence="1">
    <location>
        <begin position="52"/>
        <end position="111"/>
    </location>
</feature>
<feature type="compositionally biased region" description="Polar residues" evidence="1">
    <location>
        <begin position="72"/>
        <end position="111"/>
    </location>
</feature>
<evidence type="ECO:0000256" key="1">
    <source>
        <dbReference type="SAM" id="MobiDB-lite"/>
    </source>
</evidence>
<protein>
    <submittedName>
        <fullName evidence="2">Uncharacterized protein</fullName>
    </submittedName>
</protein>
<dbReference type="Proteomes" id="UP000316079">
    <property type="component" value="Unassembled WGS sequence"/>
</dbReference>
<keyword evidence="3" id="KW-1185">Reference proteome</keyword>
<dbReference type="OrthoDB" id="196131at2759"/>
<proteinExistence type="predicted"/>
<reference evidence="2 3" key="1">
    <citation type="journal article" date="2019" name="Sci. Data">
        <title>Hybrid genome assembly and annotation of Danionella translucida.</title>
        <authorList>
            <person name="Kadobianskyi M."/>
            <person name="Schulze L."/>
            <person name="Schuelke M."/>
            <person name="Judkewitz B."/>
        </authorList>
    </citation>
    <scope>NUCLEOTIDE SEQUENCE [LARGE SCALE GENOMIC DNA]</scope>
    <source>
        <strain evidence="2 3">Bolton</strain>
    </source>
</reference>